<evidence type="ECO:0000259" key="7">
    <source>
        <dbReference type="PROSITE" id="PS50009"/>
    </source>
</evidence>
<dbReference type="PANTHER" id="PTHR23113">
    <property type="entry name" value="GUANINE NUCLEOTIDE EXCHANGE FACTOR"/>
    <property type="match status" value="1"/>
</dbReference>
<dbReference type="SMART" id="SM00229">
    <property type="entry name" value="RasGEFN"/>
    <property type="match status" value="1"/>
</dbReference>
<dbReference type="SMART" id="SM00147">
    <property type="entry name" value="RasGEF"/>
    <property type="match status" value="1"/>
</dbReference>
<dbReference type="InterPro" id="IPR000651">
    <property type="entry name" value="Ras-like_Gua-exchang_fac_N"/>
</dbReference>
<dbReference type="Gene3D" id="1.20.870.10">
    <property type="entry name" value="Son of sevenless (SoS) protein Chain: S domain 1"/>
    <property type="match status" value="1"/>
</dbReference>
<gene>
    <name evidence="9" type="ORF">L228DRAFT_236870</name>
</gene>
<reference evidence="9 10" key="1">
    <citation type="journal article" date="2016" name="Fungal Biol.">
        <title>The genome of Xylona heveae provides a window into fungal endophytism.</title>
        <authorList>
            <person name="Gazis R."/>
            <person name="Kuo A."/>
            <person name="Riley R."/>
            <person name="LaButti K."/>
            <person name="Lipzen A."/>
            <person name="Lin J."/>
            <person name="Amirebrahimi M."/>
            <person name="Hesse C.N."/>
            <person name="Spatafora J.W."/>
            <person name="Henrissat B."/>
            <person name="Hainaut M."/>
            <person name="Grigoriev I.V."/>
            <person name="Hibbett D.S."/>
        </authorList>
    </citation>
    <scope>NUCLEOTIDE SEQUENCE [LARGE SCALE GENOMIC DNA]</scope>
    <source>
        <strain evidence="9 10">TC161</strain>
    </source>
</reference>
<keyword evidence="1 4" id="KW-0728">SH3 domain</keyword>
<dbReference type="PROSITE" id="PS50009">
    <property type="entry name" value="RASGEF_CAT"/>
    <property type="match status" value="1"/>
</dbReference>
<keyword evidence="2 3" id="KW-0344">Guanine-nucleotide releasing factor</keyword>
<dbReference type="SUPFAM" id="SSF50044">
    <property type="entry name" value="SH3-domain"/>
    <property type="match status" value="1"/>
</dbReference>
<dbReference type="OrthoDB" id="546434at2759"/>
<feature type="region of interest" description="Disordered" evidence="5">
    <location>
        <begin position="659"/>
        <end position="688"/>
    </location>
</feature>
<dbReference type="CDD" id="cd06224">
    <property type="entry name" value="REM"/>
    <property type="match status" value="1"/>
</dbReference>
<evidence type="ECO:0000256" key="2">
    <source>
        <dbReference type="ARBA" id="ARBA00022658"/>
    </source>
</evidence>
<name>A0A161THR5_XYLHT</name>
<dbReference type="PANTHER" id="PTHR23113:SF354">
    <property type="entry name" value="BUD SITE SELECTION PROTEIN 5"/>
    <property type="match status" value="1"/>
</dbReference>
<dbReference type="Proteomes" id="UP000076632">
    <property type="component" value="Unassembled WGS sequence"/>
</dbReference>
<protein>
    <submittedName>
        <fullName evidence="9">Ras GEF</fullName>
    </submittedName>
</protein>
<dbReference type="AlphaFoldDB" id="A0A161THR5"/>
<dbReference type="PROSITE" id="PS00720">
    <property type="entry name" value="RASGEF"/>
    <property type="match status" value="1"/>
</dbReference>
<dbReference type="GO" id="GO:0005886">
    <property type="term" value="C:plasma membrane"/>
    <property type="evidence" value="ECO:0007669"/>
    <property type="project" value="TreeGrafter"/>
</dbReference>
<feature type="domain" description="N-terminal Ras-GEF" evidence="8">
    <location>
        <begin position="734"/>
        <end position="854"/>
    </location>
</feature>
<dbReference type="InParanoid" id="A0A161THR5"/>
<organism evidence="9 10">
    <name type="scientific">Xylona heveae (strain CBS 132557 / TC161)</name>
    <dbReference type="NCBI Taxonomy" id="1328760"/>
    <lineage>
        <taxon>Eukaryota</taxon>
        <taxon>Fungi</taxon>
        <taxon>Dikarya</taxon>
        <taxon>Ascomycota</taxon>
        <taxon>Pezizomycotina</taxon>
        <taxon>Xylonomycetes</taxon>
        <taxon>Xylonales</taxon>
        <taxon>Xylonaceae</taxon>
        <taxon>Xylona</taxon>
    </lineage>
</organism>
<dbReference type="CDD" id="cd00155">
    <property type="entry name" value="RasGEF"/>
    <property type="match status" value="1"/>
</dbReference>
<dbReference type="InterPro" id="IPR008937">
    <property type="entry name" value="Ras-like_GEF"/>
</dbReference>
<dbReference type="InterPro" id="IPR001452">
    <property type="entry name" value="SH3_domain"/>
</dbReference>
<feature type="region of interest" description="Disordered" evidence="5">
    <location>
        <begin position="316"/>
        <end position="377"/>
    </location>
</feature>
<evidence type="ECO:0000256" key="4">
    <source>
        <dbReference type="PROSITE-ProRule" id="PRU00192"/>
    </source>
</evidence>
<dbReference type="GO" id="GO:0005085">
    <property type="term" value="F:guanyl-nucleotide exchange factor activity"/>
    <property type="evidence" value="ECO:0007669"/>
    <property type="project" value="UniProtKB-KW"/>
</dbReference>
<feature type="compositionally biased region" description="Low complexity" evidence="5">
    <location>
        <begin position="872"/>
        <end position="882"/>
    </location>
</feature>
<dbReference type="RefSeq" id="XP_018191372.1">
    <property type="nucleotide sequence ID" value="XM_018330873.1"/>
</dbReference>
<evidence type="ECO:0000259" key="8">
    <source>
        <dbReference type="PROSITE" id="PS50212"/>
    </source>
</evidence>
<feature type="region of interest" description="Disordered" evidence="5">
    <location>
        <begin position="868"/>
        <end position="893"/>
    </location>
</feature>
<evidence type="ECO:0000259" key="6">
    <source>
        <dbReference type="PROSITE" id="PS50002"/>
    </source>
</evidence>
<dbReference type="GO" id="GO:0007265">
    <property type="term" value="P:Ras protein signal transduction"/>
    <property type="evidence" value="ECO:0007669"/>
    <property type="project" value="TreeGrafter"/>
</dbReference>
<dbReference type="OMA" id="SATICHR"/>
<evidence type="ECO:0000256" key="3">
    <source>
        <dbReference type="PROSITE-ProRule" id="PRU00168"/>
    </source>
</evidence>
<evidence type="ECO:0000313" key="10">
    <source>
        <dbReference type="Proteomes" id="UP000076632"/>
    </source>
</evidence>
<dbReference type="InterPro" id="IPR001895">
    <property type="entry name" value="RASGEF_cat_dom"/>
</dbReference>
<dbReference type="Gene3D" id="2.30.30.40">
    <property type="entry name" value="SH3 Domains"/>
    <property type="match status" value="1"/>
</dbReference>
<proteinExistence type="predicted"/>
<evidence type="ECO:0000256" key="5">
    <source>
        <dbReference type="SAM" id="MobiDB-lite"/>
    </source>
</evidence>
<dbReference type="Gene3D" id="1.10.840.10">
    <property type="entry name" value="Ras guanine-nucleotide exchange factors catalytic domain"/>
    <property type="match status" value="1"/>
</dbReference>
<feature type="region of interest" description="Disordered" evidence="5">
    <location>
        <begin position="1"/>
        <end position="23"/>
    </location>
</feature>
<dbReference type="PROSITE" id="PS50212">
    <property type="entry name" value="RASGEF_NTER"/>
    <property type="match status" value="1"/>
</dbReference>
<dbReference type="InterPro" id="IPR036964">
    <property type="entry name" value="RASGEF_cat_dom_sf"/>
</dbReference>
<accession>A0A161THR5</accession>
<feature type="compositionally biased region" description="Polar residues" evidence="5">
    <location>
        <begin position="42"/>
        <end position="65"/>
    </location>
</feature>
<dbReference type="EMBL" id="KV407455">
    <property type="protein sequence ID" value="KZF25817.1"/>
    <property type="molecule type" value="Genomic_DNA"/>
</dbReference>
<keyword evidence="10" id="KW-1185">Reference proteome</keyword>
<dbReference type="InterPro" id="IPR036028">
    <property type="entry name" value="SH3-like_dom_sf"/>
</dbReference>
<dbReference type="GeneID" id="28896010"/>
<dbReference type="Pfam" id="PF00618">
    <property type="entry name" value="RasGEF_N"/>
    <property type="match status" value="1"/>
</dbReference>
<dbReference type="PROSITE" id="PS50002">
    <property type="entry name" value="SH3"/>
    <property type="match status" value="1"/>
</dbReference>
<feature type="region of interest" description="Disordered" evidence="5">
    <location>
        <begin position="42"/>
        <end position="66"/>
    </location>
</feature>
<dbReference type="InterPro" id="IPR023578">
    <property type="entry name" value="Ras_GEF_dom_sf"/>
</dbReference>
<dbReference type="STRING" id="1328760.A0A161THR5"/>
<dbReference type="InterPro" id="IPR019804">
    <property type="entry name" value="Ras_G-nucl-exch_fac_CS"/>
</dbReference>
<evidence type="ECO:0000313" key="9">
    <source>
        <dbReference type="EMBL" id="KZF25817.1"/>
    </source>
</evidence>
<dbReference type="SMART" id="SM00326">
    <property type="entry name" value="SH3"/>
    <property type="match status" value="1"/>
</dbReference>
<sequence>MNQQTIRMKRSADWQGQRGMRKAGEHFDRAKTALRVNPQAALPQTHQQMTPPLTPQTSQDSTTSEGRFPNYLRAFHSYYPTSPAESSTITLPLNIGDVILVHSVHVNGWADGTLLTSGARGWLPTNYCETYEHEPIRNLLHALMRFWDFIRDGHVASLRNFSDHTSMRGIIAGVRYLLETTSCLNRDSPLVVQHECLRRNRKALLAHLSSLVKCAKKVEESITDAAPAENVGATLDEMVLKAFKVVTRSIKFLDMWYEETGMEDGVYEELVNWENDNPPTPPQDQIEYGIASGPQLVSSHSYVRAAMGSDISRCNSSARLVPDSRPKIKRSKGSSAQTPKAAPRLFPQSSHPGKSSSKRPAVSHRLSYRHKDSGGSNRDLACTRLSSAHDAFLGYLGWFIGLHLQSRSPSELLSTTIQAADSCQTLLTVVDAVWDRDLRRSVALKLARDTMFARMYDLIEAAKHIFRPTDPDSHEGVLIVGDGEQLVTAATMCVKSAGDCVGKARFVIERIGDFEFESNSTLDVSLSGSEKSDSPIGSVQVFGQTTPVQANRDLLDAVRDADATPTPRHPDPVRDYYFARQEKALIRKPVANDRSPGATVTEASASSLVESFPLPSFDRPHPSTLVHGNCAGSKVNGGESTEKSKLETCADASISDQSICAKESESKTEGDTALSQTSTRVTTPERGSEQHVIIPCTSFTSDLSDSQTTLAEECEDAEAKVLEKTYAHELTYSKDGHVTGGSLPALIERLTTHESTPDFTFISTFVLTFRLFTTPTLFAKALIDRYDYISESPQAAEPVRFRIYQVFKYWLENQWRHDCDSEALDLILRFASEKLETSIPSAGKRLGELANKVSMESDAALNGSMEFTAEKSTQSSRPSSSSETVPAPPPAVSKSQLSVLRNWKAGTGTASIIDFDCLEVARQLTLKESKVFCAIQPAELLGTEWTKRRGSMAVNVRAMSTLSTDLANLVADTILQLGEPKKRAAVVKQWIKIAKECLNLQNYDSLMAIICSLNSSTILRLKRTWELVSQKKKAALDELKKVVDVSKNYAVLRQRLSNHIPPCIPFVGTYLTDLTFNDVGNQTTRQLPGDSGSEGATVINFDKHLRTARIIGDLQRFQAPYNLMPVPELQDWIEGEIQRVRASDGANVQSYYRRSLLLEPRDLPNTQKNNPPPAPLAALTGHKETAPFWRGLGFKDKFAV</sequence>
<dbReference type="Pfam" id="PF00617">
    <property type="entry name" value="RasGEF"/>
    <property type="match status" value="1"/>
</dbReference>
<feature type="domain" description="SH3" evidence="6">
    <location>
        <begin position="67"/>
        <end position="133"/>
    </location>
</feature>
<dbReference type="SUPFAM" id="SSF48366">
    <property type="entry name" value="Ras GEF"/>
    <property type="match status" value="1"/>
</dbReference>
<feature type="domain" description="Ras-GEF" evidence="7">
    <location>
        <begin position="916"/>
        <end position="1161"/>
    </location>
</feature>
<feature type="compositionally biased region" description="Polar residues" evidence="5">
    <location>
        <begin position="673"/>
        <end position="682"/>
    </location>
</feature>
<evidence type="ECO:0000256" key="1">
    <source>
        <dbReference type="ARBA" id="ARBA00022443"/>
    </source>
</evidence>